<comment type="similarity">
    <text evidence="1">Belongs to the ABC transporter superfamily. ABCD family. Peroxisomal fatty acyl CoA transporter (TC 3.A.1.203) subfamily.</text>
</comment>
<evidence type="ECO:0000259" key="6">
    <source>
        <dbReference type="Pfam" id="PF00005"/>
    </source>
</evidence>
<dbReference type="AlphaFoldDB" id="A0A7S1IA94"/>
<dbReference type="EMBL" id="HBGA01045355">
    <property type="protein sequence ID" value="CAD9005454.1"/>
    <property type="molecule type" value="Transcribed_RNA"/>
</dbReference>
<accession>A0A7S1IA94</accession>
<dbReference type="InterPro" id="IPR027417">
    <property type="entry name" value="P-loop_NTPase"/>
</dbReference>
<dbReference type="GO" id="GO:0042760">
    <property type="term" value="P:very long-chain fatty acid catabolic process"/>
    <property type="evidence" value="ECO:0007669"/>
    <property type="project" value="TreeGrafter"/>
</dbReference>
<dbReference type="Gene3D" id="3.40.50.300">
    <property type="entry name" value="P-loop containing nucleotide triphosphate hydrolases"/>
    <property type="match status" value="1"/>
</dbReference>
<proteinExistence type="inferred from homology"/>
<dbReference type="GO" id="GO:0005524">
    <property type="term" value="F:ATP binding"/>
    <property type="evidence" value="ECO:0007669"/>
    <property type="project" value="InterPro"/>
</dbReference>
<evidence type="ECO:0000313" key="7">
    <source>
        <dbReference type="EMBL" id="CAD9005454.1"/>
    </source>
</evidence>
<keyword evidence="4" id="KW-1133">Transmembrane helix</keyword>
<dbReference type="GO" id="GO:0007031">
    <property type="term" value="P:peroxisome organization"/>
    <property type="evidence" value="ECO:0007669"/>
    <property type="project" value="TreeGrafter"/>
</dbReference>
<dbReference type="SUPFAM" id="SSF52540">
    <property type="entry name" value="P-loop containing nucleoside triphosphate hydrolases"/>
    <property type="match status" value="1"/>
</dbReference>
<dbReference type="Pfam" id="PF00005">
    <property type="entry name" value="ABC_tran"/>
    <property type="match status" value="1"/>
</dbReference>
<dbReference type="PANTHER" id="PTHR11384:SF70">
    <property type="entry name" value="TRANSPORTER, PUTATIVE-RELATED"/>
    <property type="match status" value="1"/>
</dbReference>
<dbReference type="GO" id="GO:0005778">
    <property type="term" value="C:peroxisomal membrane"/>
    <property type="evidence" value="ECO:0007669"/>
    <property type="project" value="TreeGrafter"/>
</dbReference>
<dbReference type="PANTHER" id="PTHR11384">
    <property type="entry name" value="ATP-BINDING CASSETTE, SUB-FAMILY D MEMBER"/>
    <property type="match status" value="1"/>
</dbReference>
<keyword evidence="5" id="KW-0472">Membrane</keyword>
<feature type="domain" description="ABC transporter" evidence="6">
    <location>
        <begin position="54"/>
        <end position="89"/>
    </location>
</feature>
<evidence type="ECO:0000256" key="2">
    <source>
        <dbReference type="ARBA" id="ARBA00022448"/>
    </source>
</evidence>
<dbReference type="GO" id="GO:0006635">
    <property type="term" value="P:fatty acid beta-oxidation"/>
    <property type="evidence" value="ECO:0007669"/>
    <property type="project" value="TreeGrafter"/>
</dbReference>
<keyword evidence="2" id="KW-0813">Transport</keyword>
<dbReference type="GO" id="GO:0005324">
    <property type="term" value="F:long-chain fatty acid transmembrane transporter activity"/>
    <property type="evidence" value="ECO:0007669"/>
    <property type="project" value="TreeGrafter"/>
</dbReference>
<evidence type="ECO:0000256" key="5">
    <source>
        <dbReference type="ARBA" id="ARBA00023136"/>
    </source>
</evidence>
<evidence type="ECO:0000256" key="1">
    <source>
        <dbReference type="ARBA" id="ARBA00008575"/>
    </source>
</evidence>
<evidence type="ECO:0000256" key="3">
    <source>
        <dbReference type="ARBA" id="ARBA00022692"/>
    </source>
</evidence>
<gene>
    <name evidence="7" type="ORF">EGYM00392_LOCUS16542</name>
</gene>
<evidence type="ECO:0000256" key="4">
    <source>
        <dbReference type="ARBA" id="ARBA00022989"/>
    </source>
</evidence>
<protein>
    <recommendedName>
        <fullName evidence="6">ABC transporter domain-containing protein</fullName>
    </recommendedName>
</protein>
<sequence>MPQRSHLPPCLSLGALMTYPVEYVPDFDAELLDMAMRLGLDTLIQRVGGLQGVMDDWDQVLSGGEAQRVCIIRAIWGRPQAVVMDETTSALDLDTERMVFELMTAMGMAIISVGHRPSLKAYHDFLLDMTCRTARMSPLQANDTLCP</sequence>
<dbReference type="GO" id="GO:0016887">
    <property type="term" value="F:ATP hydrolysis activity"/>
    <property type="evidence" value="ECO:0007669"/>
    <property type="project" value="InterPro"/>
</dbReference>
<dbReference type="GO" id="GO:0015910">
    <property type="term" value="P:long-chain fatty acid import into peroxisome"/>
    <property type="evidence" value="ECO:0007669"/>
    <property type="project" value="TreeGrafter"/>
</dbReference>
<dbReference type="GO" id="GO:0042626">
    <property type="term" value="F:ATPase-coupled transmembrane transporter activity"/>
    <property type="evidence" value="ECO:0007669"/>
    <property type="project" value="TreeGrafter"/>
</dbReference>
<keyword evidence="3" id="KW-0812">Transmembrane</keyword>
<name>A0A7S1IA94_9EUGL</name>
<dbReference type="InterPro" id="IPR003439">
    <property type="entry name" value="ABC_transporter-like_ATP-bd"/>
</dbReference>
<organism evidence="7">
    <name type="scientific">Eutreptiella gymnastica</name>
    <dbReference type="NCBI Taxonomy" id="73025"/>
    <lineage>
        <taxon>Eukaryota</taxon>
        <taxon>Discoba</taxon>
        <taxon>Euglenozoa</taxon>
        <taxon>Euglenida</taxon>
        <taxon>Spirocuta</taxon>
        <taxon>Euglenophyceae</taxon>
        <taxon>Eutreptiales</taxon>
        <taxon>Eutreptiaceae</taxon>
        <taxon>Eutreptiella</taxon>
    </lineage>
</organism>
<reference evidence="7" key="1">
    <citation type="submission" date="2021-01" db="EMBL/GenBank/DDBJ databases">
        <authorList>
            <person name="Corre E."/>
            <person name="Pelletier E."/>
            <person name="Niang G."/>
            <person name="Scheremetjew M."/>
            <person name="Finn R."/>
            <person name="Kale V."/>
            <person name="Holt S."/>
            <person name="Cochrane G."/>
            <person name="Meng A."/>
            <person name="Brown T."/>
            <person name="Cohen L."/>
        </authorList>
    </citation>
    <scope>NUCLEOTIDE SEQUENCE</scope>
    <source>
        <strain evidence="7">NIES-381</strain>
    </source>
</reference>
<dbReference type="InterPro" id="IPR050835">
    <property type="entry name" value="ABC_transporter_sub-D"/>
</dbReference>